<evidence type="ECO:0008006" key="2">
    <source>
        <dbReference type="Google" id="ProtNLM"/>
    </source>
</evidence>
<sequence length="91" mass="10373">MGDLFYQMKDSGELREAVSIWLGDESTAKTKYGHIGNWDTSKVTNMNGVFYDAKEFNENIGNWDTSNVTNMRGMFYNASKFNQDIGGLNVW</sequence>
<proteinExistence type="predicted"/>
<dbReference type="InterPro" id="IPR005046">
    <property type="entry name" value="DUF285"/>
</dbReference>
<reference evidence="1" key="1">
    <citation type="journal article" date="2020" name="Nature">
        <title>Giant virus diversity and host interactions through global metagenomics.</title>
        <authorList>
            <person name="Schulz F."/>
            <person name="Roux S."/>
            <person name="Paez-Espino D."/>
            <person name="Jungbluth S."/>
            <person name="Walsh D.A."/>
            <person name="Denef V.J."/>
            <person name="McMahon K.D."/>
            <person name="Konstantinidis K.T."/>
            <person name="Eloe-Fadrosh E.A."/>
            <person name="Kyrpides N.C."/>
            <person name="Woyke T."/>
        </authorList>
    </citation>
    <scope>NUCLEOTIDE SEQUENCE</scope>
    <source>
        <strain evidence="1">GVMAG-M-3300025860-25</strain>
    </source>
</reference>
<dbReference type="InterPro" id="IPR011889">
    <property type="entry name" value="Liste_lipo_26"/>
</dbReference>
<dbReference type="Pfam" id="PF03382">
    <property type="entry name" value="DUF285"/>
    <property type="match status" value="1"/>
</dbReference>
<evidence type="ECO:0000313" key="1">
    <source>
        <dbReference type="EMBL" id="QHU01446.1"/>
    </source>
</evidence>
<protein>
    <recommendedName>
        <fullName evidence="2">BspA family leucine-rich repeat surface protein</fullName>
    </recommendedName>
</protein>
<dbReference type="EMBL" id="MN740341">
    <property type="protein sequence ID" value="QHU01446.1"/>
    <property type="molecule type" value="Genomic_DNA"/>
</dbReference>
<organism evidence="1">
    <name type="scientific">viral metagenome</name>
    <dbReference type="NCBI Taxonomy" id="1070528"/>
    <lineage>
        <taxon>unclassified sequences</taxon>
        <taxon>metagenomes</taxon>
        <taxon>organismal metagenomes</taxon>
    </lineage>
</organism>
<dbReference type="AlphaFoldDB" id="A0A6C0J9R0"/>
<accession>A0A6C0J9R0</accession>
<dbReference type="NCBIfam" id="TIGR02167">
    <property type="entry name" value="Liste_lipo_26"/>
    <property type="match status" value="2"/>
</dbReference>
<name>A0A6C0J9R0_9ZZZZ</name>